<dbReference type="EMBL" id="VSRR010041585">
    <property type="protein sequence ID" value="MPC75649.1"/>
    <property type="molecule type" value="Genomic_DNA"/>
</dbReference>
<organism evidence="2 3">
    <name type="scientific">Portunus trituberculatus</name>
    <name type="common">Swimming crab</name>
    <name type="synonym">Neptunus trituberculatus</name>
    <dbReference type="NCBI Taxonomy" id="210409"/>
    <lineage>
        <taxon>Eukaryota</taxon>
        <taxon>Metazoa</taxon>
        <taxon>Ecdysozoa</taxon>
        <taxon>Arthropoda</taxon>
        <taxon>Crustacea</taxon>
        <taxon>Multicrustacea</taxon>
        <taxon>Malacostraca</taxon>
        <taxon>Eumalacostraca</taxon>
        <taxon>Eucarida</taxon>
        <taxon>Decapoda</taxon>
        <taxon>Pleocyemata</taxon>
        <taxon>Brachyura</taxon>
        <taxon>Eubrachyura</taxon>
        <taxon>Portunoidea</taxon>
        <taxon>Portunidae</taxon>
        <taxon>Portuninae</taxon>
        <taxon>Portunus</taxon>
    </lineage>
</organism>
<evidence type="ECO:0000256" key="1">
    <source>
        <dbReference type="SAM" id="MobiDB-lite"/>
    </source>
</evidence>
<dbReference type="AlphaFoldDB" id="A0A5B7I174"/>
<feature type="region of interest" description="Disordered" evidence="1">
    <location>
        <begin position="1"/>
        <end position="32"/>
    </location>
</feature>
<feature type="compositionally biased region" description="Polar residues" evidence="1">
    <location>
        <begin position="18"/>
        <end position="32"/>
    </location>
</feature>
<reference evidence="2 3" key="1">
    <citation type="submission" date="2019-05" db="EMBL/GenBank/DDBJ databases">
        <title>Another draft genome of Portunus trituberculatus and its Hox gene families provides insights of decapod evolution.</title>
        <authorList>
            <person name="Jeong J.-H."/>
            <person name="Song I."/>
            <person name="Kim S."/>
            <person name="Choi T."/>
            <person name="Kim D."/>
            <person name="Ryu S."/>
            <person name="Kim W."/>
        </authorList>
    </citation>
    <scope>NUCLEOTIDE SEQUENCE [LARGE SCALE GENOMIC DNA]</scope>
    <source>
        <tissue evidence="2">Muscle</tissue>
    </source>
</reference>
<accession>A0A5B7I174</accession>
<sequence>MLSKGATGAAASWLGEGENNQELPLQSSSQWQGKTRSHIFTSLGPKDDGLPFTPAKLIPLYN</sequence>
<evidence type="ECO:0000313" key="2">
    <source>
        <dbReference type="EMBL" id="MPC75649.1"/>
    </source>
</evidence>
<proteinExistence type="predicted"/>
<evidence type="ECO:0000313" key="3">
    <source>
        <dbReference type="Proteomes" id="UP000324222"/>
    </source>
</evidence>
<gene>
    <name evidence="2" type="ORF">E2C01_070042</name>
</gene>
<comment type="caution">
    <text evidence="2">The sequence shown here is derived from an EMBL/GenBank/DDBJ whole genome shotgun (WGS) entry which is preliminary data.</text>
</comment>
<keyword evidence="3" id="KW-1185">Reference proteome</keyword>
<protein>
    <submittedName>
        <fullName evidence="2">Uncharacterized protein</fullName>
    </submittedName>
</protein>
<dbReference type="Proteomes" id="UP000324222">
    <property type="component" value="Unassembled WGS sequence"/>
</dbReference>
<name>A0A5B7I174_PORTR</name>